<reference evidence="1 2" key="1">
    <citation type="submission" date="2013-04" db="EMBL/GenBank/DDBJ databases">
        <title>The Genome Sequence of Parabacteroides goldsteinii DSM 19448.</title>
        <authorList>
            <consortium name="The Broad Institute Genomics Platform"/>
            <person name="Earl A."/>
            <person name="Ward D."/>
            <person name="Feldgarden M."/>
            <person name="Gevers D."/>
            <person name="Martens E."/>
            <person name="Sakamoto M."/>
            <person name="Benno Y."/>
            <person name="Song Y."/>
            <person name="Liu C."/>
            <person name="Lee J."/>
            <person name="Bolanos M."/>
            <person name="Vaisanen M.L."/>
            <person name="Finegold S.M."/>
            <person name="Walker B."/>
            <person name="Young S."/>
            <person name="Zeng Q."/>
            <person name="Gargeya S."/>
            <person name="Fitzgerald M."/>
            <person name="Haas B."/>
            <person name="Abouelleil A."/>
            <person name="Allen A.W."/>
            <person name="Alvarado L."/>
            <person name="Arachchi H.M."/>
            <person name="Berlin A.M."/>
            <person name="Chapman S.B."/>
            <person name="Gainer-Dewar J."/>
            <person name="Goldberg J."/>
            <person name="Griggs A."/>
            <person name="Gujja S."/>
            <person name="Hansen M."/>
            <person name="Howarth C."/>
            <person name="Imamovic A."/>
            <person name="Ireland A."/>
            <person name="Larimer J."/>
            <person name="McCowan C."/>
            <person name="Murphy C."/>
            <person name="Pearson M."/>
            <person name="Poon T.W."/>
            <person name="Priest M."/>
            <person name="Roberts A."/>
            <person name="Saif S."/>
            <person name="Shea T."/>
            <person name="Sisk P."/>
            <person name="Sykes S."/>
            <person name="Wortman J."/>
            <person name="Nusbaum C."/>
            <person name="Birren B."/>
        </authorList>
    </citation>
    <scope>NUCLEOTIDE SEQUENCE [LARGE SCALE GENOMIC DNA]</scope>
    <source>
        <strain evidence="1 2">DSM 19448</strain>
    </source>
</reference>
<dbReference type="SUPFAM" id="SSF53448">
    <property type="entry name" value="Nucleotide-diphospho-sugar transferases"/>
    <property type="match status" value="1"/>
</dbReference>
<organism evidence="1 2">
    <name type="scientific">Parabacteroides goldsteinii DSM 19448 = WAL 12034</name>
    <dbReference type="NCBI Taxonomy" id="927665"/>
    <lineage>
        <taxon>Bacteria</taxon>
        <taxon>Pseudomonadati</taxon>
        <taxon>Bacteroidota</taxon>
        <taxon>Bacteroidia</taxon>
        <taxon>Bacteroidales</taxon>
        <taxon>Tannerellaceae</taxon>
        <taxon>Parabacteroides</taxon>
    </lineage>
</organism>
<accession>A0A0F5JGH8</accession>
<dbReference type="RefSeq" id="WP_046145712.1">
    <property type="nucleotide sequence ID" value="NZ_KQ033912.1"/>
</dbReference>
<evidence type="ECO:0008006" key="3">
    <source>
        <dbReference type="Google" id="ProtNLM"/>
    </source>
</evidence>
<dbReference type="InterPro" id="IPR029044">
    <property type="entry name" value="Nucleotide-diphossugar_trans"/>
</dbReference>
<gene>
    <name evidence="1" type="ORF">HMPREF1535_01480</name>
</gene>
<dbReference type="AlphaFoldDB" id="A0A0F5JGH8"/>
<evidence type="ECO:0000313" key="2">
    <source>
        <dbReference type="Proteomes" id="UP000033047"/>
    </source>
</evidence>
<evidence type="ECO:0000313" key="1">
    <source>
        <dbReference type="EMBL" id="KKB56828.1"/>
    </source>
</evidence>
<sequence>MLNFCTLFDSVYLSRGLAMYNSLSQHCKDFHLYVFAFNDECYSILQSLQLKNVTIISLSEFEDEELLKVKPIRTRAEYCWTCSSSTILYVLDHYKVDHCSYLDSDLYFFSSPQVLLDEMGTNSVLITPHRYTKQYDQSKKTGIYCVQFVTFKNNEQGRTVLEWWRNACLEWCYARYENGRFGDQKYLDDWPYLFEGVFVSQNLGGGVAPWNMQQYQFEQENGMIKGIELNTNKKFPVIFFHFHSFVFVSPDFFSPRPYYKRNDSSILLLFKPYVKEIKQIRSKYPVIQTSELYLHGLKYYKYLLELFVRRGFKEKHYIKLLHEN</sequence>
<dbReference type="HOGENOM" id="CLU_057826_0_0_10"/>
<proteinExistence type="predicted"/>
<dbReference type="EMBL" id="AQHV01000010">
    <property type="protein sequence ID" value="KKB56828.1"/>
    <property type="molecule type" value="Genomic_DNA"/>
</dbReference>
<dbReference type="Gene3D" id="3.90.550.10">
    <property type="entry name" value="Spore Coat Polysaccharide Biosynthesis Protein SpsA, Chain A"/>
    <property type="match status" value="1"/>
</dbReference>
<protein>
    <recommendedName>
        <fullName evidence="3">Glycosyl transferase</fullName>
    </recommendedName>
</protein>
<dbReference type="Proteomes" id="UP000033047">
    <property type="component" value="Unassembled WGS sequence"/>
</dbReference>
<dbReference type="PATRIC" id="fig|927665.4.peg.1513"/>
<comment type="caution">
    <text evidence="1">The sequence shown here is derived from an EMBL/GenBank/DDBJ whole genome shotgun (WGS) entry which is preliminary data.</text>
</comment>
<dbReference type="STRING" id="927665.HMPREF1535_01480"/>
<name>A0A0F5JGH8_9BACT</name>